<dbReference type="Gene3D" id="3.90.550.10">
    <property type="entry name" value="Spore Coat Polysaccharide Biosynthesis Protein SpsA, Chain A"/>
    <property type="match status" value="1"/>
</dbReference>
<protein>
    <submittedName>
        <fullName evidence="3">Glycosyltransferase family 2 protein</fullName>
    </submittedName>
</protein>
<name>A0A2U1K5S7_9BACI</name>
<dbReference type="PANTHER" id="PTHR22916:SF3">
    <property type="entry name" value="UDP-GLCNAC:BETAGAL BETA-1,3-N-ACETYLGLUCOSAMINYLTRANSFERASE-LIKE PROTEIN 1"/>
    <property type="match status" value="1"/>
</dbReference>
<dbReference type="Proteomes" id="UP000245998">
    <property type="component" value="Unassembled WGS sequence"/>
</dbReference>
<dbReference type="EMBL" id="QCZG01000004">
    <property type="protein sequence ID" value="PWA12881.1"/>
    <property type="molecule type" value="Genomic_DNA"/>
</dbReference>
<dbReference type="InterPro" id="IPR029044">
    <property type="entry name" value="Nucleotide-diphossugar_trans"/>
</dbReference>
<dbReference type="GO" id="GO:0016758">
    <property type="term" value="F:hexosyltransferase activity"/>
    <property type="evidence" value="ECO:0007669"/>
    <property type="project" value="UniProtKB-ARBA"/>
</dbReference>
<dbReference type="CDD" id="cd00761">
    <property type="entry name" value="Glyco_tranf_GTA_type"/>
    <property type="match status" value="1"/>
</dbReference>
<comment type="caution">
    <text evidence="3">The sequence shown here is derived from an EMBL/GenBank/DDBJ whole genome shotgun (WGS) entry which is preliminary data.</text>
</comment>
<sequence>MKKVDKILSSLNLVFAKNLNKKIRYNKKGYYIHPNRKKREIFKVTVILPTYNAEKTLEKTLNSIVFQSLGFEHIEVLLIDDGSSDRTRHIILDYAKKYINMIPVFLKENSGTPAKPRNLGIELARGKYIIFIDADDWFDQNGIKVLYDLLEKTKDNYAVGKTIIIKDENITIAGEYASWKKRESINPFSIPRLFYHLGPTARMMNAEFLKNKNIKFPEMKFAEDKQFFIDVLINCDSISTSDEVIYYVNRNSENESLVSKTSPLEKFDANLKVVNYIKQKKLPVHIEKMVLNRFYEIDGITRLFDRPHFLKSNEKEKYYERFSQLIRTTEDLRYDFTENFFHDWHRVLVAFFKNNRFEDIVKIIDWSKNEHFKDYCIIDEKPFFTLPFASPHHIAKINVLVIHKETIKKDEEVFIRFNIYRNQEIDNISFAIRQRNNHLKEIEFPIQQLNNNLYEAVIQLNKLESLEDVPHAVFVKYNGYERATVKMNSRKIIHKNSKKFDFYVTVSDNLGLSVK</sequence>
<keyword evidence="4" id="KW-1185">Reference proteome</keyword>
<evidence type="ECO:0000256" key="1">
    <source>
        <dbReference type="ARBA" id="ARBA00006739"/>
    </source>
</evidence>
<dbReference type="PANTHER" id="PTHR22916">
    <property type="entry name" value="GLYCOSYLTRANSFERASE"/>
    <property type="match status" value="1"/>
</dbReference>
<dbReference type="AlphaFoldDB" id="A0A2U1K5S7"/>
<reference evidence="3 4" key="1">
    <citation type="submission" date="2018-04" db="EMBL/GenBank/DDBJ databases">
        <title>Camelliibacillus theae gen. nov., sp. nov., isolated from Pu'er tea.</title>
        <authorList>
            <person name="Niu L."/>
        </authorList>
    </citation>
    <scope>NUCLEOTIDE SEQUENCE [LARGE SCALE GENOMIC DNA]</scope>
    <source>
        <strain evidence="3 4">T8</strain>
    </source>
</reference>
<gene>
    <name evidence="3" type="ORF">DCC39_03150</name>
</gene>
<organism evidence="3 4">
    <name type="scientific">Pueribacillus theae</name>
    <dbReference type="NCBI Taxonomy" id="2171751"/>
    <lineage>
        <taxon>Bacteria</taxon>
        <taxon>Bacillati</taxon>
        <taxon>Bacillota</taxon>
        <taxon>Bacilli</taxon>
        <taxon>Bacillales</taxon>
        <taxon>Bacillaceae</taxon>
        <taxon>Pueribacillus</taxon>
    </lineage>
</organism>
<evidence type="ECO:0000259" key="2">
    <source>
        <dbReference type="Pfam" id="PF00535"/>
    </source>
</evidence>
<dbReference type="SUPFAM" id="SSF53448">
    <property type="entry name" value="Nucleotide-diphospho-sugar transferases"/>
    <property type="match status" value="1"/>
</dbReference>
<dbReference type="OrthoDB" id="396512at2"/>
<dbReference type="InterPro" id="IPR001173">
    <property type="entry name" value="Glyco_trans_2-like"/>
</dbReference>
<proteinExistence type="inferred from homology"/>
<evidence type="ECO:0000313" key="3">
    <source>
        <dbReference type="EMBL" id="PWA12881.1"/>
    </source>
</evidence>
<keyword evidence="3" id="KW-0808">Transferase</keyword>
<accession>A0A2U1K5S7</accession>
<feature type="domain" description="Glycosyltransferase 2-like" evidence="2">
    <location>
        <begin position="45"/>
        <end position="209"/>
    </location>
</feature>
<dbReference type="Pfam" id="PF00535">
    <property type="entry name" value="Glycos_transf_2"/>
    <property type="match status" value="1"/>
</dbReference>
<comment type="similarity">
    <text evidence="1">Belongs to the glycosyltransferase 2 family.</text>
</comment>
<evidence type="ECO:0000313" key="4">
    <source>
        <dbReference type="Proteomes" id="UP000245998"/>
    </source>
</evidence>